<comment type="caution">
    <text evidence="2">The sequence shown here is derived from an EMBL/GenBank/DDBJ whole genome shotgun (WGS) entry which is preliminary data.</text>
</comment>
<proteinExistence type="predicted"/>
<accession>A0ABD5MCH6</accession>
<keyword evidence="1" id="KW-0472">Membrane</keyword>
<dbReference type="PANTHER" id="PTHR31272">
    <property type="entry name" value="CYTOCHROME C-TYPE BIOGENESIS PROTEIN HI_1454-RELATED"/>
    <property type="match status" value="1"/>
</dbReference>
<keyword evidence="1" id="KW-0812">Transmembrane</keyword>
<dbReference type="Proteomes" id="UP001570511">
    <property type="component" value="Unassembled WGS sequence"/>
</dbReference>
<reference evidence="2 3" key="1">
    <citation type="submission" date="2024-08" db="EMBL/GenBank/DDBJ databases">
        <title>Halobellus sp. MBLA0158 whole genome sequence.</title>
        <authorList>
            <person name="Hwang C.Y."/>
            <person name="Cho E.-S."/>
            <person name="Seo M.-J."/>
        </authorList>
    </citation>
    <scope>NUCLEOTIDE SEQUENCE [LARGE SCALE GENOMIC DNA]</scope>
    <source>
        <strain evidence="2 3">MBLA0158</strain>
    </source>
</reference>
<dbReference type="RefSeq" id="WP_372389945.1">
    <property type="nucleotide sequence ID" value="NZ_JBGNYA010000001.1"/>
</dbReference>
<protein>
    <submittedName>
        <fullName evidence="2">Cytochrome c biogenesis protein CcdA</fullName>
    </submittedName>
</protein>
<feature type="transmembrane region" description="Helical" evidence="1">
    <location>
        <begin position="84"/>
        <end position="103"/>
    </location>
</feature>
<organism evidence="2 3">
    <name type="scientific">Halobellus rubicundus</name>
    <dbReference type="NCBI Taxonomy" id="2996466"/>
    <lineage>
        <taxon>Archaea</taxon>
        <taxon>Methanobacteriati</taxon>
        <taxon>Methanobacteriota</taxon>
        <taxon>Stenosarchaea group</taxon>
        <taxon>Halobacteria</taxon>
        <taxon>Halobacteriales</taxon>
        <taxon>Haloferacaceae</taxon>
        <taxon>Halobellus</taxon>
    </lineage>
</organism>
<dbReference type="EMBL" id="JBGNYA010000001">
    <property type="protein sequence ID" value="MFA1611617.1"/>
    <property type="molecule type" value="Genomic_DNA"/>
</dbReference>
<gene>
    <name evidence="2" type="ORF">OS889_11455</name>
</gene>
<evidence type="ECO:0000313" key="2">
    <source>
        <dbReference type="EMBL" id="MFA1611617.1"/>
    </source>
</evidence>
<dbReference type="InterPro" id="IPR051790">
    <property type="entry name" value="Cytochrome_c-biogenesis_DsbD"/>
</dbReference>
<name>A0ABD5MCH6_9EURY</name>
<feature type="transmembrane region" description="Helical" evidence="1">
    <location>
        <begin position="115"/>
        <end position="141"/>
    </location>
</feature>
<feature type="transmembrane region" description="Helical" evidence="1">
    <location>
        <begin position="195"/>
        <end position="217"/>
    </location>
</feature>
<feature type="transmembrane region" description="Helical" evidence="1">
    <location>
        <begin position="153"/>
        <end position="174"/>
    </location>
</feature>
<evidence type="ECO:0000313" key="3">
    <source>
        <dbReference type="Proteomes" id="UP001570511"/>
    </source>
</evidence>
<sequence>MLSPAFFGTAAFAVGAGVATFFAPCAFPLLPGYVGYYLQRTESASGLVSGVVAAAGAVVSLGVVAGLALALGQRLTSLLPVVEPAIGLALVAFGLLVLSGWTAPTPSLPARPESLVGFGAFGAVYAVAAAGCVVPLFLGVVAQASALPPGQGALVLAGYAVAVAAPLVGVTLLADAGVTAWRDAGRYAGRMKQAAGALLVVAGLGQLYLSVVVLDVLGP</sequence>
<dbReference type="AlphaFoldDB" id="A0ABD5MCH6"/>
<feature type="transmembrane region" description="Helical" evidence="1">
    <location>
        <begin position="6"/>
        <end position="34"/>
    </location>
</feature>
<evidence type="ECO:0000256" key="1">
    <source>
        <dbReference type="SAM" id="Phobius"/>
    </source>
</evidence>
<keyword evidence="3" id="KW-1185">Reference proteome</keyword>
<feature type="transmembrane region" description="Helical" evidence="1">
    <location>
        <begin position="46"/>
        <end position="72"/>
    </location>
</feature>
<keyword evidence="1" id="KW-1133">Transmembrane helix</keyword>
<dbReference type="PANTHER" id="PTHR31272:SF9">
    <property type="entry name" value="BLL1027 PROTEIN"/>
    <property type="match status" value="1"/>
</dbReference>